<dbReference type="STRING" id="596151.DesfrDRAFT_0179"/>
<keyword evidence="2" id="KW-1185">Reference proteome</keyword>
<name>E1JRD0_SOLFR</name>
<dbReference type="InterPro" id="IPR009679">
    <property type="entry name" value="Phage_186_CII-like"/>
</dbReference>
<comment type="caution">
    <text evidence="1">The sequence shown here is derived from an EMBL/GenBank/DDBJ whole genome shotgun (WGS) entry which is preliminary data.</text>
</comment>
<dbReference type="GO" id="GO:0003677">
    <property type="term" value="F:DNA binding"/>
    <property type="evidence" value="ECO:0007669"/>
    <property type="project" value="InterPro"/>
</dbReference>
<dbReference type="OrthoDB" id="5454199at2"/>
<proteinExistence type="predicted"/>
<dbReference type="RefSeq" id="WP_005990208.1">
    <property type="nucleotide sequence ID" value="NZ_AECZ01000001.1"/>
</dbReference>
<protein>
    <submittedName>
        <fullName evidence="1">Transcriptional regulator CII, putative</fullName>
    </submittedName>
</protein>
<evidence type="ECO:0000313" key="2">
    <source>
        <dbReference type="Proteomes" id="UP000006250"/>
    </source>
</evidence>
<sequence length="150" mass="16626">MARKFDSLVEVLHEDVLDAPSGLTPGEIGEELGFSRYNTFMNQISQQDGFKLDANMVLPLMRKTGSKRPLHYLASRMDCVVIDRPRAAAGTDTLARQAIKAVEEVGDVMRVFLETSGDGDISARDKRDVHKEIYEAVQALIAFDKALEIA</sequence>
<dbReference type="eggNOG" id="ENOG5033E37">
    <property type="taxonomic scope" value="Bacteria"/>
</dbReference>
<dbReference type="Proteomes" id="UP000006250">
    <property type="component" value="Unassembled WGS sequence"/>
</dbReference>
<dbReference type="Pfam" id="PF06892">
    <property type="entry name" value="Phage_CP76"/>
    <property type="match status" value="1"/>
</dbReference>
<accession>E1JRD0</accession>
<dbReference type="AlphaFoldDB" id="E1JRD0"/>
<dbReference type="EMBL" id="AECZ01000001">
    <property type="protein sequence ID" value="EFL53131.1"/>
    <property type="molecule type" value="Genomic_DNA"/>
</dbReference>
<reference evidence="1 2" key="1">
    <citation type="submission" date="2010-08" db="EMBL/GenBank/DDBJ databases">
        <title>The draft genome of Desulfovibrio fructosovorans JJ.</title>
        <authorList>
            <consortium name="US DOE Joint Genome Institute (JGI-PGF)"/>
            <person name="Lucas S."/>
            <person name="Copeland A."/>
            <person name="Lapidus A."/>
            <person name="Cheng J.-F."/>
            <person name="Bruce D."/>
            <person name="Goodwin L."/>
            <person name="Pitluck S."/>
            <person name="Land M.L."/>
            <person name="Hauser L."/>
            <person name="Chang Y.-J."/>
            <person name="Jeffries C."/>
            <person name="Wall J.D."/>
            <person name="Stahl D.A."/>
            <person name="Arkin A.P."/>
            <person name="Dehal P."/>
            <person name="Stolyar S.M."/>
            <person name="Hazen T.C."/>
            <person name="Woyke T.J."/>
        </authorList>
    </citation>
    <scope>NUCLEOTIDE SEQUENCE [LARGE SCALE GENOMIC DNA]</scope>
    <source>
        <strain evidence="1 2">JJ</strain>
    </source>
</reference>
<gene>
    <name evidence="1" type="ORF">DesfrDRAFT_0179</name>
</gene>
<organism evidence="1 2">
    <name type="scientific">Solidesulfovibrio fructosivorans JJ]</name>
    <dbReference type="NCBI Taxonomy" id="596151"/>
    <lineage>
        <taxon>Bacteria</taxon>
        <taxon>Pseudomonadati</taxon>
        <taxon>Thermodesulfobacteriota</taxon>
        <taxon>Desulfovibrionia</taxon>
        <taxon>Desulfovibrionales</taxon>
        <taxon>Desulfovibrionaceae</taxon>
        <taxon>Solidesulfovibrio</taxon>
    </lineage>
</organism>
<evidence type="ECO:0000313" key="1">
    <source>
        <dbReference type="EMBL" id="EFL53131.1"/>
    </source>
</evidence>